<dbReference type="EMBL" id="CP054140">
    <property type="protein sequence ID" value="QQG66961.1"/>
    <property type="molecule type" value="Genomic_DNA"/>
</dbReference>
<dbReference type="PANTHER" id="PTHR43798">
    <property type="entry name" value="MONOACYLGLYCEROL LIPASE"/>
    <property type="match status" value="1"/>
</dbReference>
<dbReference type="KEGG" id="dog:HP555_05655"/>
<dbReference type="InterPro" id="IPR050266">
    <property type="entry name" value="AB_hydrolase_sf"/>
</dbReference>
<proteinExistence type="predicted"/>
<organism evidence="2 3">
    <name type="scientific">Desulfobulbus oligotrophicus</name>
    <dbReference type="NCBI Taxonomy" id="1909699"/>
    <lineage>
        <taxon>Bacteria</taxon>
        <taxon>Pseudomonadati</taxon>
        <taxon>Thermodesulfobacteriota</taxon>
        <taxon>Desulfobulbia</taxon>
        <taxon>Desulfobulbales</taxon>
        <taxon>Desulfobulbaceae</taxon>
        <taxon>Desulfobulbus</taxon>
    </lineage>
</organism>
<dbReference type="Gene3D" id="3.40.50.1820">
    <property type="entry name" value="alpha/beta hydrolase"/>
    <property type="match status" value="1"/>
</dbReference>
<keyword evidence="3" id="KW-1185">Reference proteome</keyword>
<name>A0A7T5VFU1_9BACT</name>
<evidence type="ECO:0000313" key="3">
    <source>
        <dbReference type="Proteomes" id="UP000596092"/>
    </source>
</evidence>
<dbReference type="InterPro" id="IPR000073">
    <property type="entry name" value="AB_hydrolase_1"/>
</dbReference>
<dbReference type="GO" id="GO:0016787">
    <property type="term" value="F:hydrolase activity"/>
    <property type="evidence" value="ECO:0007669"/>
    <property type="project" value="UniProtKB-KW"/>
</dbReference>
<evidence type="ECO:0000313" key="2">
    <source>
        <dbReference type="EMBL" id="QQG66961.1"/>
    </source>
</evidence>
<protein>
    <submittedName>
        <fullName evidence="2">Alpha/beta fold hydrolase</fullName>
    </submittedName>
</protein>
<dbReference type="SUPFAM" id="SSF53474">
    <property type="entry name" value="alpha/beta-Hydrolases"/>
    <property type="match status" value="1"/>
</dbReference>
<evidence type="ECO:0000259" key="1">
    <source>
        <dbReference type="Pfam" id="PF00561"/>
    </source>
</evidence>
<reference evidence="2 3" key="1">
    <citation type="submission" date="2020-05" db="EMBL/GenBank/DDBJ databases">
        <title>Complete genome of Desulfobulbus oligotrophicus.</title>
        <authorList>
            <person name="Podar M."/>
        </authorList>
    </citation>
    <scope>NUCLEOTIDE SEQUENCE [LARGE SCALE GENOMIC DNA]</scope>
    <source>
        <strain evidence="2 3">Prop6</strain>
    </source>
</reference>
<sequence length="295" mass="33238">MRAADLAEYPFQPRYIPISGQRMAYVDEGSGPVVVMVHGNPSWSYLYRNLINALRDRYRCIAPDHIGCGFSAKPHDYPYRLENHISNLEQLLDSLAVKRCVLVVHDWGGAIGLGWAGRHPERVAGVVVLNTAAFPSNRLPFRIALCRWPLLGPLLVRGLNGFARAATFMAVNRRMPGKVARGFLAPYDSWASRIAIQRFVQDIPMDKDHPSWPTLLAVEDSLPHLHHCPFLLCWGGQDFCFNDTFYQEWCRRIPRVEAHYFADAGHYVLEDALPAILPLLNSFLHRVTGGAPDGL</sequence>
<dbReference type="PRINTS" id="PR00412">
    <property type="entry name" value="EPOXHYDRLASE"/>
</dbReference>
<dbReference type="InterPro" id="IPR029058">
    <property type="entry name" value="AB_hydrolase_fold"/>
</dbReference>
<dbReference type="PANTHER" id="PTHR43798:SF24">
    <property type="entry name" value="CIS-3-ALKYL-4-ALKYLOXETAN-2-ONE DECARBOXYLASE"/>
    <property type="match status" value="1"/>
</dbReference>
<dbReference type="Pfam" id="PF00561">
    <property type="entry name" value="Abhydrolase_1"/>
    <property type="match status" value="1"/>
</dbReference>
<feature type="domain" description="AB hydrolase-1" evidence="1">
    <location>
        <begin position="32"/>
        <end position="271"/>
    </location>
</feature>
<accession>A0A7T5VFU1</accession>
<dbReference type="GO" id="GO:0016020">
    <property type="term" value="C:membrane"/>
    <property type="evidence" value="ECO:0007669"/>
    <property type="project" value="TreeGrafter"/>
</dbReference>
<keyword evidence="2" id="KW-0378">Hydrolase</keyword>
<dbReference type="PRINTS" id="PR00111">
    <property type="entry name" value="ABHYDROLASE"/>
</dbReference>
<dbReference type="Proteomes" id="UP000596092">
    <property type="component" value="Chromosome"/>
</dbReference>
<gene>
    <name evidence="2" type="ORF">HP555_05655</name>
</gene>
<dbReference type="InterPro" id="IPR000639">
    <property type="entry name" value="Epox_hydrolase-like"/>
</dbReference>
<dbReference type="AlphaFoldDB" id="A0A7T5VFU1"/>